<comment type="caution">
    <text evidence="1">The sequence shown here is derived from an EMBL/GenBank/DDBJ whole genome shotgun (WGS) entry which is preliminary data.</text>
</comment>
<accession>A0A833H4V3</accession>
<organism evidence="1 2">
    <name type="scientific">Leptonema illini</name>
    <dbReference type="NCBI Taxonomy" id="183"/>
    <lineage>
        <taxon>Bacteria</taxon>
        <taxon>Pseudomonadati</taxon>
        <taxon>Spirochaetota</taxon>
        <taxon>Spirochaetia</taxon>
        <taxon>Leptospirales</taxon>
        <taxon>Leptospiraceae</taxon>
        <taxon>Leptonema</taxon>
    </lineage>
</organism>
<proteinExistence type="predicted"/>
<dbReference type="EMBL" id="WBUI01000001">
    <property type="protein sequence ID" value="KAB2935245.1"/>
    <property type="molecule type" value="Genomic_DNA"/>
</dbReference>
<dbReference type="AlphaFoldDB" id="A0A833H4V3"/>
<gene>
    <name evidence="1" type="ORF">F9K24_00520</name>
</gene>
<reference evidence="1 2" key="1">
    <citation type="submission" date="2019-10" db="EMBL/GenBank/DDBJ databases">
        <title>Extracellular Electron Transfer in a Candidatus Methanoperedens spp. Enrichment Culture.</title>
        <authorList>
            <person name="Berger S."/>
            <person name="Rangel Shaw D."/>
            <person name="Berben T."/>
            <person name="In 'T Zandt M."/>
            <person name="Frank J."/>
            <person name="Reimann J."/>
            <person name="Jetten M.S.M."/>
            <person name="Welte C.U."/>
        </authorList>
    </citation>
    <scope>NUCLEOTIDE SEQUENCE [LARGE SCALE GENOMIC DNA]</scope>
    <source>
        <strain evidence="1">SB12</strain>
    </source>
</reference>
<protein>
    <submittedName>
        <fullName evidence="1">Uncharacterized protein</fullName>
    </submittedName>
</protein>
<dbReference type="Proteomes" id="UP000460298">
    <property type="component" value="Unassembled WGS sequence"/>
</dbReference>
<name>A0A833H4V3_9LEPT</name>
<evidence type="ECO:0000313" key="1">
    <source>
        <dbReference type="EMBL" id="KAB2935245.1"/>
    </source>
</evidence>
<sequence length="81" mass="9351">MLKSADGLYILLAPEAIPFPPGNMIVSLTSDKKIDPEQALFFKEESVIKRVQNKRREIIPETLNYGKEERDQTHEIEINPR</sequence>
<evidence type="ECO:0000313" key="2">
    <source>
        <dbReference type="Proteomes" id="UP000460298"/>
    </source>
</evidence>